<sequence length="254" mass="28550">MTALLALLVCLGNALPSLVTGNHSPAYDRTSRLSTSHERRQTDHIQVFCRNETETPIFTYGDQDTGGPGLLVYNYDQSSHSGIGGTMYLLYESNHDFVPYKFVIIPPRASAFVTVCPTFEGRIVRGDWTYFDGEKHMLGTWVEVSYTPEGKIWGDISLLEGNDGAAMIESMDGYYNARGFTFDLLEHAPRDAWAQKASGTWCLDKIIGLEANYASWAWQSQFLDPWNVYLTNEVNPVINSVNGRFRITFYKGAI</sequence>
<evidence type="ECO:0000256" key="1">
    <source>
        <dbReference type="SAM" id="SignalP"/>
    </source>
</evidence>
<reference evidence="3" key="1">
    <citation type="submission" date="2016-02" db="EMBL/GenBank/DDBJ databases">
        <title>Draft genome sequence of Microdochium bolleyi, a fungal endophyte of beachgrass.</title>
        <authorList>
            <consortium name="DOE Joint Genome Institute"/>
            <person name="David A.S."/>
            <person name="May G."/>
            <person name="Haridas S."/>
            <person name="Lim J."/>
            <person name="Wang M."/>
            <person name="Labutti K."/>
            <person name="Lipzen A."/>
            <person name="Barry K."/>
            <person name="Grigoriev I.V."/>
        </authorList>
    </citation>
    <scope>NUCLEOTIDE SEQUENCE [LARGE SCALE GENOMIC DNA]</scope>
    <source>
        <strain evidence="3">J235TASD1</strain>
    </source>
</reference>
<dbReference type="AlphaFoldDB" id="A0A136IMS7"/>
<protein>
    <submittedName>
        <fullName evidence="2">Uncharacterized protein</fullName>
    </submittedName>
</protein>
<evidence type="ECO:0000313" key="3">
    <source>
        <dbReference type="Proteomes" id="UP000070501"/>
    </source>
</evidence>
<gene>
    <name evidence="2" type="ORF">Micbo1qcDRAFT_209521</name>
</gene>
<keyword evidence="1" id="KW-0732">Signal</keyword>
<dbReference type="InParanoid" id="A0A136IMS7"/>
<proteinExistence type="predicted"/>
<evidence type="ECO:0000313" key="2">
    <source>
        <dbReference type="EMBL" id="KXJ85959.1"/>
    </source>
</evidence>
<name>A0A136IMS7_9PEZI</name>
<feature type="chain" id="PRO_5007292868" evidence="1">
    <location>
        <begin position="22"/>
        <end position="254"/>
    </location>
</feature>
<organism evidence="2 3">
    <name type="scientific">Microdochium bolleyi</name>
    <dbReference type="NCBI Taxonomy" id="196109"/>
    <lineage>
        <taxon>Eukaryota</taxon>
        <taxon>Fungi</taxon>
        <taxon>Dikarya</taxon>
        <taxon>Ascomycota</taxon>
        <taxon>Pezizomycotina</taxon>
        <taxon>Sordariomycetes</taxon>
        <taxon>Xylariomycetidae</taxon>
        <taxon>Xylariales</taxon>
        <taxon>Microdochiaceae</taxon>
        <taxon>Microdochium</taxon>
    </lineage>
</organism>
<accession>A0A136IMS7</accession>
<keyword evidence="3" id="KW-1185">Reference proteome</keyword>
<dbReference type="EMBL" id="KQ964272">
    <property type="protein sequence ID" value="KXJ85959.1"/>
    <property type="molecule type" value="Genomic_DNA"/>
</dbReference>
<dbReference type="Proteomes" id="UP000070501">
    <property type="component" value="Unassembled WGS sequence"/>
</dbReference>
<dbReference type="OrthoDB" id="9971407at2759"/>
<feature type="signal peptide" evidence="1">
    <location>
        <begin position="1"/>
        <end position="21"/>
    </location>
</feature>
<dbReference type="STRING" id="196109.A0A136IMS7"/>